<reference evidence="1 2" key="1">
    <citation type="journal article" date="2019" name="Nat. Ecol. Evol.">
        <title>Megaphylogeny resolves global patterns of mushroom evolution.</title>
        <authorList>
            <person name="Varga T."/>
            <person name="Krizsan K."/>
            <person name="Foldi C."/>
            <person name="Dima B."/>
            <person name="Sanchez-Garcia M."/>
            <person name="Sanchez-Ramirez S."/>
            <person name="Szollosi G.J."/>
            <person name="Szarkandi J.G."/>
            <person name="Papp V."/>
            <person name="Albert L."/>
            <person name="Andreopoulos W."/>
            <person name="Angelini C."/>
            <person name="Antonin V."/>
            <person name="Barry K.W."/>
            <person name="Bougher N.L."/>
            <person name="Buchanan P."/>
            <person name="Buyck B."/>
            <person name="Bense V."/>
            <person name="Catcheside P."/>
            <person name="Chovatia M."/>
            <person name="Cooper J."/>
            <person name="Damon W."/>
            <person name="Desjardin D."/>
            <person name="Finy P."/>
            <person name="Geml J."/>
            <person name="Haridas S."/>
            <person name="Hughes K."/>
            <person name="Justo A."/>
            <person name="Karasinski D."/>
            <person name="Kautmanova I."/>
            <person name="Kiss B."/>
            <person name="Kocsube S."/>
            <person name="Kotiranta H."/>
            <person name="LaButti K.M."/>
            <person name="Lechner B.E."/>
            <person name="Liimatainen K."/>
            <person name="Lipzen A."/>
            <person name="Lukacs Z."/>
            <person name="Mihaltcheva S."/>
            <person name="Morgado L.N."/>
            <person name="Niskanen T."/>
            <person name="Noordeloos M.E."/>
            <person name="Ohm R.A."/>
            <person name="Ortiz-Santana B."/>
            <person name="Ovrebo C."/>
            <person name="Racz N."/>
            <person name="Riley R."/>
            <person name="Savchenko A."/>
            <person name="Shiryaev A."/>
            <person name="Soop K."/>
            <person name="Spirin V."/>
            <person name="Szebenyi C."/>
            <person name="Tomsovsky M."/>
            <person name="Tulloss R.E."/>
            <person name="Uehling J."/>
            <person name="Grigoriev I.V."/>
            <person name="Vagvolgyi C."/>
            <person name="Papp T."/>
            <person name="Martin F.M."/>
            <person name="Miettinen O."/>
            <person name="Hibbett D.S."/>
            <person name="Nagy L.G."/>
        </authorList>
    </citation>
    <scope>NUCLEOTIDE SEQUENCE [LARGE SCALE GENOMIC DNA]</scope>
    <source>
        <strain evidence="1 2">NL-1719</strain>
    </source>
</reference>
<evidence type="ECO:0000313" key="1">
    <source>
        <dbReference type="EMBL" id="TFK58108.1"/>
    </source>
</evidence>
<keyword evidence="2" id="KW-1185">Reference proteome</keyword>
<name>A0ACD2ZXR9_9AGAR</name>
<gene>
    <name evidence="1" type="ORF">BDN72DRAFT_907071</name>
</gene>
<sequence>MPKTVKTKSAAVPGPSTTPPKSKSLWKWALDNKTKVLRTIGENYDLSALFATAVGRDGEAWAMDAAKELVRVYGVQDLVGENEIAHWKSNFTRGVGSWIPTAKHPVAALLFDANTARVAINASESRARKQLARDLGFTGPGSEGEGEFEIIEVEHLEPAKFYPYTGWFVSETEEARAMWQEHLDKDWWHDRRNDKRFAWPLDQGMLKLNIPVDKSCILVDKTT</sequence>
<organism evidence="1 2">
    <name type="scientific">Pluteus cervinus</name>
    <dbReference type="NCBI Taxonomy" id="181527"/>
    <lineage>
        <taxon>Eukaryota</taxon>
        <taxon>Fungi</taxon>
        <taxon>Dikarya</taxon>
        <taxon>Basidiomycota</taxon>
        <taxon>Agaricomycotina</taxon>
        <taxon>Agaricomycetes</taxon>
        <taxon>Agaricomycetidae</taxon>
        <taxon>Agaricales</taxon>
        <taxon>Pluteineae</taxon>
        <taxon>Pluteaceae</taxon>
        <taxon>Pluteus</taxon>
    </lineage>
</organism>
<dbReference type="Proteomes" id="UP000308600">
    <property type="component" value="Unassembled WGS sequence"/>
</dbReference>
<evidence type="ECO:0000313" key="2">
    <source>
        <dbReference type="Proteomes" id="UP000308600"/>
    </source>
</evidence>
<proteinExistence type="predicted"/>
<accession>A0ACD2ZXR9</accession>
<protein>
    <submittedName>
        <fullName evidence="1">Uncharacterized protein</fullName>
    </submittedName>
</protein>
<dbReference type="EMBL" id="ML209636">
    <property type="protein sequence ID" value="TFK58108.1"/>
    <property type="molecule type" value="Genomic_DNA"/>
</dbReference>